<reference evidence="1 2" key="1">
    <citation type="journal article" date="2015" name="Genome Announc.">
        <title>Complete Genome Sequence of Bacillus cereus Group Phage TsarBomba.</title>
        <authorList>
            <person name="Erill I."/>
            <person name="Caruso S.M."/>
        </authorList>
    </citation>
    <scope>NUCLEOTIDE SEQUENCE [LARGE SCALE GENOMIC DNA]</scope>
</reference>
<dbReference type="RefSeq" id="YP_009206997.1">
    <property type="nucleotide sequence ID" value="NC_028890.1"/>
</dbReference>
<dbReference type="Proteomes" id="UP000204602">
    <property type="component" value="Segment"/>
</dbReference>
<proteinExistence type="predicted"/>
<dbReference type="GeneID" id="26633445"/>
<dbReference type="EMBL" id="KT224359">
    <property type="protein sequence ID" value="ALA13215.1"/>
    <property type="molecule type" value="Genomic_DNA"/>
</dbReference>
<evidence type="ECO:0000313" key="1">
    <source>
        <dbReference type="EMBL" id="ALA13215.1"/>
    </source>
</evidence>
<name>A0A0K2D0D3_9CAUD</name>
<protein>
    <submittedName>
        <fullName evidence="1">Uncharacterized protein</fullName>
    </submittedName>
</protein>
<evidence type="ECO:0000313" key="2">
    <source>
        <dbReference type="Proteomes" id="UP000204602"/>
    </source>
</evidence>
<dbReference type="OrthoDB" id="17273at10239"/>
<dbReference type="KEGG" id="vg:26633445"/>
<gene>
    <name evidence="1" type="ORF">TSARBOMBA_182</name>
</gene>
<sequence>MLKVEPTKVALVLDFLHRGGELKVEGATYVWLNNMKVRETETHEFYIDGLARKLTSLDLETKKEEPYYIGCKDMELTYFFKMINDIPAMTYIEMLKKLKEMRAQNEN</sequence>
<accession>A0A0K2D0D3</accession>
<keyword evidence="2" id="KW-1185">Reference proteome</keyword>
<organism evidence="1 2">
    <name type="scientific">Bacillus phage TsarBomba</name>
    <dbReference type="NCBI Taxonomy" id="1690456"/>
    <lineage>
        <taxon>Viruses</taxon>
        <taxon>Duplodnaviria</taxon>
        <taxon>Heunggongvirae</taxon>
        <taxon>Uroviricota</taxon>
        <taxon>Caudoviricetes</taxon>
        <taxon>Herelleviridae</taxon>
        <taxon>Bastillevirinae</taxon>
        <taxon>Tsarbombavirus</taxon>
        <taxon>Tsarbombavirus tsarbomba</taxon>
    </lineage>
</organism>